<accession>L0DEF8</accession>
<reference evidence="4 5" key="1">
    <citation type="submission" date="2012-02" db="EMBL/GenBank/DDBJ databases">
        <title>Complete sequence of chromosome of Singulisphaera acidiphila DSM 18658.</title>
        <authorList>
            <consortium name="US DOE Joint Genome Institute (JGI-PGF)"/>
            <person name="Lucas S."/>
            <person name="Copeland A."/>
            <person name="Lapidus A."/>
            <person name="Glavina del Rio T."/>
            <person name="Dalin E."/>
            <person name="Tice H."/>
            <person name="Bruce D."/>
            <person name="Goodwin L."/>
            <person name="Pitluck S."/>
            <person name="Peters L."/>
            <person name="Ovchinnikova G."/>
            <person name="Chertkov O."/>
            <person name="Kyrpides N."/>
            <person name="Mavromatis K."/>
            <person name="Ivanova N."/>
            <person name="Brettin T."/>
            <person name="Detter J.C."/>
            <person name="Han C."/>
            <person name="Larimer F."/>
            <person name="Land M."/>
            <person name="Hauser L."/>
            <person name="Markowitz V."/>
            <person name="Cheng J.-F."/>
            <person name="Hugenholtz P."/>
            <person name="Woyke T."/>
            <person name="Wu D."/>
            <person name="Tindall B."/>
            <person name="Pomrenke H."/>
            <person name="Brambilla E."/>
            <person name="Klenk H.-P."/>
            <person name="Eisen J.A."/>
        </authorList>
    </citation>
    <scope>NUCLEOTIDE SEQUENCE [LARGE SCALE GENOMIC DNA]</scope>
    <source>
        <strain evidence="5">ATCC BAA-1392 / DSM 18658 / VKM B-2454 / MOB10</strain>
    </source>
</reference>
<dbReference type="HOGENOM" id="CLU_005632_2_0_0"/>
<dbReference type="EMBL" id="CP003364">
    <property type="protein sequence ID" value="AGA27208.1"/>
    <property type="molecule type" value="Genomic_DNA"/>
</dbReference>
<dbReference type="Proteomes" id="UP000010798">
    <property type="component" value="Chromosome"/>
</dbReference>
<dbReference type="RefSeq" id="WP_015246357.1">
    <property type="nucleotide sequence ID" value="NC_019892.1"/>
</dbReference>
<dbReference type="AlphaFoldDB" id="L0DEF8"/>
<evidence type="ECO:0000256" key="1">
    <source>
        <dbReference type="SAM" id="SignalP"/>
    </source>
</evidence>
<dbReference type="eggNOG" id="COG5492">
    <property type="taxonomic scope" value="Bacteria"/>
</dbReference>
<keyword evidence="5" id="KW-1185">Reference proteome</keyword>
<gene>
    <name evidence="4" type="ordered locus">Sinac_2922</name>
</gene>
<dbReference type="PANTHER" id="PTHR35889">
    <property type="entry name" value="CYCLOINULO-OLIGOSACCHARIDE FRUCTANOTRANSFERASE-RELATED"/>
    <property type="match status" value="1"/>
</dbReference>
<evidence type="ECO:0000259" key="2">
    <source>
        <dbReference type="Pfam" id="PF07583"/>
    </source>
</evidence>
<evidence type="ECO:0000313" key="5">
    <source>
        <dbReference type="Proteomes" id="UP000010798"/>
    </source>
</evidence>
<dbReference type="STRING" id="886293.Sinac_2922"/>
<evidence type="ECO:0000259" key="3">
    <source>
        <dbReference type="Pfam" id="PF07587"/>
    </source>
</evidence>
<feature type="domain" description="DUF1549" evidence="2">
    <location>
        <begin position="54"/>
        <end position="237"/>
    </location>
</feature>
<organism evidence="4 5">
    <name type="scientific">Singulisphaera acidiphila (strain ATCC BAA-1392 / DSM 18658 / VKM B-2454 / MOB10)</name>
    <dbReference type="NCBI Taxonomy" id="886293"/>
    <lineage>
        <taxon>Bacteria</taxon>
        <taxon>Pseudomonadati</taxon>
        <taxon>Planctomycetota</taxon>
        <taxon>Planctomycetia</taxon>
        <taxon>Isosphaerales</taxon>
        <taxon>Isosphaeraceae</taxon>
        <taxon>Singulisphaera</taxon>
    </lineage>
</organism>
<dbReference type="KEGG" id="saci:Sinac_2922"/>
<dbReference type="InterPro" id="IPR011444">
    <property type="entry name" value="DUF1549"/>
</dbReference>
<sequence>MSVSPVWNSSSRRVLFLFVLAGLTCSGPIARADDEAADTEFVATKAGAAKPAFLDKMIREAWDAASIKPSKDCTDEEYLRRAYLDVLGRIPTVEEATSFLHSKEKGKRAKLVEYLLKHEDFAKDFANQWTVILTGRKRQERMVLRGELTSWLRQQINADRPWNEIAFDLITAKGSNKENGAVNFPISHLEMEAVPLTSVTTRVFLGQQIQCTQCHDHPSNDWKQADFWGINAFYKGLKFREVRKPDASGAEVIDHLELTDEPTDAFASFDKRNGLMGVAFPRFLDGRKISQATDVDRRVELGKFITDPKNENFSQAFVNRMWGHFLGRGFVNPVDDFGAHNPASHPELLAALGKDFAASGHDIKTLIRWIMNSQAYHLSSMMTKGNEKDETLFSHMALKPMVPEQLFDSLLTATAAHKTEGAANLDRQRDQWLGQFVFAFGNDEGEEGTSFNGTIPQALMMMNGNLMERAVGGKPGSFLDDLKVRAVSQRKMAPPIFMVNNLFLAALSRYPTRGEMTAASAVLTSNPDTVYVLEDLFWALLNSNEFILNH</sequence>
<evidence type="ECO:0008006" key="6">
    <source>
        <dbReference type="Google" id="ProtNLM"/>
    </source>
</evidence>
<name>L0DEF8_SINAD</name>
<feature type="chain" id="PRO_5003940100" description="DUF1549 domain-containing protein" evidence="1">
    <location>
        <begin position="33"/>
        <end position="550"/>
    </location>
</feature>
<dbReference type="Pfam" id="PF07583">
    <property type="entry name" value="PSCyt2"/>
    <property type="match status" value="1"/>
</dbReference>
<evidence type="ECO:0000313" key="4">
    <source>
        <dbReference type="EMBL" id="AGA27208.1"/>
    </source>
</evidence>
<feature type="domain" description="DUF1553" evidence="3">
    <location>
        <begin position="297"/>
        <end position="520"/>
    </location>
</feature>
<protein>
    <recommendedName>
        <fullName evidence="6">DUF1549 domain-containing protein</fullName>
    </recommendedName>
</protein>
<dbReference type="PANTHER" id="PTHR35889:SF3">
    <property type="entry name" value="F-BOX DOMAIN-CONTAINING PROTEIN"/>
    <property type="match status" value="1"/>
</dbReference>
<dbReference type="Pfam" id="PF07587">
    <property type="entry name" value="PSD1"/>
    <property type="match status" value="1"/>
</dbReference>
<feature type="signal peptide" evidence="1">
    <location>
        <begin position="1"/>
        <end position="32"/>
    </location>
</feature>
<keyword evidence="1" id="KW-0732">Signal</keyword>
<proteinExistence type="predicted"/>
<dbReference type="InterPro" id="IPR022655">
    <property type="entry name" value="DUF1553"/>
</dbReference>
<dbReference type="OrthoDB" id="289126at2"/>